<gene>
    <name evidence="3" type="ORF">OM076_32860</name>
</gene>
<accession>A0A9X3S6G5</accession>
<evidence type="ECO:0000256" key="1">
    <source>
        <dbReference type="SAM" id="MobiDB-lite"/>
    </source>
</evidence>
<dbReference type="InterPro" id="IPR018711">
    <property type="entry name" value="NAGPA"/>
</dbReference>
<proteinExistence type="predicted"/>
<name>A0A9X3S6G5_9ACTN</name>
<evidence type="ECO:0000313" key="4">
    <source>
        <dbReference type="Proteomes" id="UP001149140"/>
    </source>
</evidence>
<dbReference type="Proteomes" id="UP001149140">
    <property type="component" value="Unassembled WGS sequence"/>
</dbReference>
<feature type="domain" description="Phosphodiester glycosidase" evidence="2">
    <location>
        <begin position="67"/>
        <end position="255"/>
    </location>
</feature>
<protein>
    <submittedName>
        <fullName evidence="3">Phosphodiester glycosidase family protein</fullName>
    </submittedName>
</protein>
<sequence length="258" mass="27576">MAFASVEPLKLPRLGRVRSARVELADGARTMVHVARYDTATTELRVAVLRSQARLEPWCAARGYDEALVGGFFVRPDALPLGEVRTRGVARRFVPFHAPWDGVRACVHVRGGVASIRPRSEIAAQPAGDLLQAGPLLVRDGAVVFARADDTEGFSAGESQFDSDITDGRHPRAALGLADGRMFAVACDGRSRHDSGLTLEELAELMVSLGCGAAMNLDGGGSTSLVSGGRLRNRPRSAWERPEPGGRPVSTALLFLPR</sequence>
<dbReference type="EMBL" id="JAPDOD010000042">
    <property type="protein sequence ID" value="MDA0165106.1"/>
    <property type="molecule type" value="Genomic_DNA"/>
</dbReference>
<reference evidence="3" key="1">
    <citation type="submission" date="2022-10" db="EMBL/GenBank/DDBJ databases">
        <title>The WGS of Solirubrobacter ginsenosidimutans DSM 21036.</title>
        <authorList>
            <person name="Jiang Z."/>
        </authorList>
    </citation>
    <scope>NUCLEOTIDE SEQUENCE</scope>
    <source>
        <strain evidence="3">DSM 21036</strain>
    </source>
</reference>
<dbReference type="PANTHER" id="PTHR40446:SF2">
    <property type="entry name" value="N-ACETYLGLUCOSAMINE-1-PHOSPHODIESTER ALPHA-N-ACETYLGLUCOSAMINIDASE"/>
    <property type="match status" value="1"/>
</dbReference>
<dbReference type="PANTHER" id="PTHR40446">
    <property type="entry name" value="N-ACETYLGLUCOSAMINE-1-PHOSPHODIESTER ALPHA-N-ACETYLGLUCOSAMINIDASE"/>
    <property type="match status" value="1"/>
</dbReference>
<keyword evidence="4" id="KW-1185">Reference proteome</keyword>
<evidence type="ECO:0000259" key="2">
    <source>
        <dbReference type="Pfam" id="PF09992"/>
    </source>
</evidence>
<feature type="region of interest" description="Disordered" evidence="1">
    <location>
        <begin position="222"/>
        <end position="247"/>
    </location>
</feature>
<dbReference type="Pfam" id="PF09992">
    <property type="entry name" value="NAGPA"/>
    <property type="match status" value="1"/>
</dbReference>
<organism evidence="3 4">
    <name type="scientific">Solirubrobacter ginsenosidimutans</name>
    <dbReference type="NCBI Taxonomy" id="490573"/>
    <lineage>
        <taxon>Bacteria</taxon>
        <taxon>Bacillati</taxon>
        <taxon>Actinomycetota</taxon>
        <taxon>Thermoleophilia</taxon>
        <taxon>Solirubrobacterales</taxon>
        <taxon>Solirubrobacteraceae</taxon>
        <taxon>Solirubrobacter</taxon>
    </lineage>
</organism>
<dbReference type="GO" id="GO:0016798">
    <property type="term" value="F:hydrolase activity, acting on glycosyl bonds"/>
    <property type="evidence" value="ECO:0007669"/>
    <property type="project" value="UniProtKB-KW"/>
</dbReference>
<keyword evidence="3" id="KW-0326">Glycosidase</keyword>
<comment type="caution">
    <text evidence="3">The sequence shown here is derived from an EMBL/GenBank/DDBJ whole genome shotgun (WGS) entry which is preliminary data.</text>
</comment>
<evidence type="ECO:0000313" key="3">
    <source>
        <dbReference type="EMBL" id="MDA0165106.1"/>
    </source>
</evidence>
<dbReference type="RefSeq" id="WP_270044363.1">
    <property type="nucleotide sequence ID" value="NZ_JAPDOD010000042.1"/>
</dbReference>
<dbReference type="AlphaFoldDB" id="A0A9X3S6G5"/>
<keyword evidence="3" id="KW-0378">Hydrolase</keyword>